<dbReference type="InterPro" id="IPR039262">
    <property type="entry name" value="DTWD2/TAPT"/>
</dbReference>
<feature type="compositionally biased region" description="Polar residues" evidence="6">
    <location>
        <begin position="542"/>
        <end position="564"/>
    </location>
</feature>
<dbReference type="AlphaFoldDB" id="A0A1Y1HQI0"/>
<feature type="compositionally biased region" description="Polar residues" evidence="6">
    <location>
        <begin position="509"/>
        <end position="519"/>
    </location>
</feature>
<feature type="compositionally biased region" description="Polar residues" evidence="6">
    <location>
        <begin position="338"/>
        <end position="359"/>
    </location>
</feature>
<feature type="compositionally biased region" description="Polar residues" evidence="6">
    <location>
        <begin position="296"/>
        <end position="328"/>
    </location>
</feature>
<keyword evidence="2" id="KW-0808">Transferase</keyword>
<evidence type="ECO:0000256" key="5">
    <source>
        <dbReference type="ARBA" id="ARBA00048718"/>
    </source>
</evidence>
<evidence type="ECO:0000259" key="7">
    <source>
        <dbReference type="SMART" id="SM01144"/>
    </source>
</evidence>
<accession>A0A1Y1HQI0</accession>
<dbReference type="Proteomes" id="UP000054558">
    <property type="component" value="Unassembled WGS sequence"/>
</dbReference>
<feature type="compositionally biased region" description="Polar residues" evidence="6">
    <location>
        <begin position="475"/>
        <end position="496"/>
    </location>
</feature>
<dbReference type="PANTHER" id="PTHR21392">
    <property type="entry name" value="TRNA-URIDINE AMINOCARBOXYPROPYLTRANSFERASE 2"/>
    <property type="match status" value="1"/>
</dbReference>
<feature type="domain" description="DTW" evidence="7">
    <location>
        <begin position="364"/>
        <end position="678"/>
    </location>
</feature>
<gene>
    <name evidence="8" type="ORF">KFL_000520020</name>
</gene>
<feature type="region of interest" description="Disordered" evidence="6">
    <location>
        <begin position="75"/>
        <end position="111"/>
    </location>
</feature>
<dbReference type="Pfam" id="PF03942">
    <property type="entry name" value="DTW"/>
    <property type="match status" value="2"/>
</dbReference>
<evidence type="ECO:0000256" key="3">
    <source>
        <dbReference type="ARBA" id="ARBA00022691"/>
    </source>
</evidence>
<feature type="region of interest" description="Disordered" evidence="6">
    <location>
        <begin position="475"/>
        <end position="569"/>
    </location>
</feature>
<dbReference type="SMART" id="SM01144">
    <property type="entry name" value="DTW"/>
    <property type="match status" value="1"/>
</dbReference>
<evidence type="ECO:0000256" key="6">
    <source>
        <dbReference type="SAM" id="MobiDB-lite"/>
    </source>
</evidence>
<protein>
    <recommendedName>
        <fullName evidence="1">tRNA-uridine aminocarboxypropyltransferase</fullName>
        <ecNumber evidence="1">2.5.1.25</ecNumber>
    </recommendedName>
</protein>
<sequence length="712" mass="77903">METTALLSTDGLRRTLMEGNSAGRLRQSEGESVVLRDGRQLGNLKVARSFRVDAPSSLDGASALDQAFEPGQVTGLQTSSLEQSKEAPGSVMDRADGAVGSESTESSRLLGRASHIGASTSTESFSLLTGNNSSSVENASPLRVIDSVLADSVPLLNRDMASQSESSPTSQLDRRRSQTLTNRILRGAIELKAVVSSSSPLAKTKESKKELAEQRSKKRKEGTIEFATGERSYLESVSAEDVAQSLEKLEGGALTELRIVNEDAFKEHMAFLRDPEQKQRVSTYRTLAGRILSEYLTRSETPPTQATKPSPNPSQTRSFNPSDQSRAPSNEAAKPSDHQSLSALNQTRTPSDQLLTPSKQGPKPTVQCTECWLPQESCMCQEVFRFSRPLWPGMRIWMLMHPKEYRRKNNTGKVLWQLFGEESVRLSISGLDILENEMWGEFAAAGPGRVFLMYPERKAQETMEIFYIDTLPLPSTSPHASPNPTSGACDTPTTNPEALIHTPRVASPSGKSPASQTLRDSPLEGPETSPAHNPPKLFVNLPNRQRAPSVQNPEASHTPQTSQTPPVSVVNSPPVHFVFLDGTWNNSTAMLVRLQEQAERVWGRKMACLCLTPDSPSKMHSLRPQPALEKVCTAAAASTLLRELSERPELSAAGLSDAADTVDHGLEVLVKFLQGWRARVGRSPTRGPNRTPAENWVPRERSRSRSPVSECR</sequence>
<name>A0A1Y1HQI0_KLENI</name>
<dbReference type="EC" id="2.5.1.25" evidence="1"/>
<evidence type="ECO:0000256" key="1">
    <source>
        <dbReference type="ARBA" id="ARBA00012386"/>
    </source>
</evidence>
<feature type="region of interest" description="Disordered" evidence="6">
    <location>
        <begin position="680"/>
        <end position="712"/>
    </location>
</feature>
<evidence type="ECO:0000313" key="9">
    <source>
        <dbReference type="Proteomes" id="UP000054558"/>
    </source>
</evidence>
<dbReference type="OrthoDB" id="408541at2759"/>
<reference evidence="8 9" key="1">
    <citation type="journal article" date="2014" name="Nat. Commun.">
        <title>Klebsormidium flaccidum genome reveals primary factors for plant terrestrial adaptation.</title>
        <authorList>
            <person name="Hori K."/>
            <person name="Maruyama F."/>
            <person name="Fujisawa T."/>
            <person name="Togashi T."/>
            <person name="Yamamoto N."/>
            <person name="Seo M."/>
            <person name="Sato S."/>
            <person name="Yamada T."/>
            <person name="Mori H."/>
            <person name="Tajima N."/>
            <person name="Moriyama T."/>
            <person name="Ikeuchi M."/>
            <person name="Watanabe M."/>
            <person name="Wada H."/>
            <person name="Kobayashi K."/>
            <person name="Saito M."/>
            <person name="Masuda T."/>
            <person name="Sasaki-Sekimoto Y."/>
            <person name="Mashiguchi K."/>
            <person name="Awai K."/>
            <person name="Shimojima M."/>
            <person name="Masuda S."/>
            <person name="Iwai M."/>
            <person name="Nobusawa T."/>
            <person name="Narise T."/>
            <person name="Kondo S."/>
            <person name="Saito H."/>
            <person name="Sato R."/>
            <person name="Murakawa M."/>
            <person name="Ihara Y."/>
            <person name="Oshima-Yamada Y."/>
            <person name="Ohtaka K."/>
            <person name="Satoh M."/>
            <person name="Sonobe K."/>
            <person name="Ishii M."/>
            <person name="Ohtani R."/>
            <person name="Kanamori-Sato M."/>
            <person name="Honoki R."/>
            <person name="Miyazaki D."/>
            <person name="Mochizuki H."/>
            <person name="Umetsu J."/>
            <person name="Higashi K."/>
            <person name="Shibata D."/>
            <person name="Kamiya Y."/>
            <person name="Sato N."/>
            <person name="Nakamura Y."/>
            <person name="Tabata S."/>
            <person name="Ida S."/>
            <person name="Kurokawa K."/>
            <person name="Ohta H."/>
        </authorList>
    </citation>
    <scope>NUCLEOTIDE SEQUENCE [LARGE SCALE GENOMIC DNA]</scope>
    <source>
        <strain evidence="8 9">NIES-2285</strain>
    </source>
</reference>
<evidence type="ECO:0000256" key="2">
    <source>
        <dbReference type="ARBA" id="ARBA00022679"/>
    </source>
</evidence>
<dbReference type="EMBL" id="DF237001">
    <property type="protein sequence ID" value="GAQ80333.1"/>
    <property type="molecule type" value="Genomic_DNA"/>
</dbReference>
<evidence type="ECO:0000313" key="8">
    <source>
        <dbReference type="EMBL" id="GAQ80333.1"/>
    </source>
</evidence>
<dbReference type="STRING" id="105231.A0A1Y1HQI0"/>
<keyword evidence="3" id="KW-0949">S-adenosyl-L-methionine</keyword>
<keyword evidence="4" id="KW-0819">tRNA processing</keyword>
<dbReference type="GO" id="GO:0016432">
    <property type="term" value="F:tRNA-uridine aminocarboxypropyltransferase activity"/>
    <property type="evidence" value="ECO:0007669"/>
    <property type="project" value="UniProtKB-EC"/>
</dbReference>
<proteinExistence type="predicted"/>
<dbReference type="PANTHER" id="PTHR21392:SF4">
    <property type="entry name" value="TRNA-URIDINE AMINOCARBOXYPROPYLTRANSFERASE"/>
    <property type="match status" value="1"/>
</dbReference>
<evidence type="ECO:0000256" key="4">
    <source>
        <dbReference type="ARBA" id="ARBA00022694"/>
    </source>
</evidence>
<dbReference type="InterPro" id="IPR005636">
    <property type="entry name" value="DTW"/>
</dbReference>
<keyword evidence="9" id="KW-1185">Reference proteome</keyword>
<organism evidence="8 9">
    <name type="scientific">Klebsormidium nitens</name>
    <name type="common">Green alga</name>
    <name type="synonym">Ulothrix nitens</name>
    <dbReference type="NCBI Taxonomy" id="105231"/>
    <lineage>
        <taxon>Eukaryota</taxon>
        <taxon>Viridiplantae</taxon>
        <taxon>Streptophyta</taxon>
        <taxon>Klebsormidiophyceae</taxon>
        <taxon>Klebsormidiales</taxon>
        <taxon>Klebsormidiaceae</taxon>
        <taxon>Klebsormidium</taxon>
    </lineage>
</organism>
<comment type="catalytic activity">
    <reaction evidence="5">
        <text>a uridine in tRNA + S-adenosyl-L-methionine = a 3-[(3S)-3-amino-3-carboxypropyl]uridine in tRNA + S-methyl-5'-thioadenosine + H(+)</text>
        <dbReference type="Rhea" id="RHEA:62432"/>
        <dbReference type="Rhea" id="RHEA-COMP:13339"/>
        <dbReference type="Rhea" id="RHEA-COMP:16092"/>
        <dbReference type="ChEBI" id="CHEBI:15378"/>
        <dbReference type="ChEBI" id="CHEBI:17509"/>
        <dbReference type="ChEBI" id="CHEBI:59789"/>
        <dbReference type="ChEBI" id="CHEBI:65315"/>
        <dbReference type="ChEBI" id="CHEBI:82930"/>
        <dbReference type="EC" id="2.5.1.25"/>
    </reaction>
</comment>
<dbReference type="GO" id="GO:0008033">
    <property type="term" value="P:tRNA processing"/>
    <property type="evidence" value="ECO:0007669"/>
    <property type="project" value="UniProtKB-KW"/>
</dbReference>
<feature type="region of interest" description="Disordered" evidence="6">
    <location>
        <begin position="294"/>
        <end position="366"/>
    </location>
</feature>